<evidence type="ECO:0000256" key="1">
    <source>
        <dbReference type="SAM" id="MobiDB-lite"/>
    </source>
</evidence>
<dbReference type="Gramene" id="PUZ65473">
    <property type="protein sequence ID" value="PUZ65473"/>
    <property type="gene ID" value="GQ55_3G225900"/>
</dbReference>
<feature type="region of interest" description="Disordered" evidence="1">
    <location>
        <begin position="71"/>
        <end position="93"/>
    </location>
</feature>
<evidence type="ECO:0000313" key="3">
    <source>
        <dbReference type="Proteomes" id="UP000244336"/>
    </source>
</evidence>
<evidence type="ECO:0000313" key="2">
    <source>
        <dbReference type="EMBL" id="PUZ65473.1"/>
    </source>
</evidence>
<sequence length="93" mass="10541">MGQFACCSALNESSFSSVVFFFWVALPRLAQQHIRLLVSPYTKVAHFRIDGSITLGGPSISFKILPHIQAKTARDRQRVHESRERSRHGTPFN</sequence>
<keyword evidence="3" id="KW-1185">Reference proteome</keyword>
<dbReference type="AlphaFoldDB" id="A0A2T7ECC2"/>
<proteinExistence type="predicted"/>
<gene>
    <name evidence="2" type="ORF">GQ55_3G225900</name>
</gene>
<protein>
    <submittedName>
        <fullName evidence="2">Uncharacterized protein</fullName>
    </submittedName>
</protein>
<dbReference type="Proteomes" id="UP000244336">
    <property type="component" value="Chromosome 3"/>
</dbReference>
<name>A0A2T7ECC2_9POAL</name>
<dbReference type="EMBL" id="CM009751">
    <property type="protein sequence ID" value="PUZ65473.1"/>
    <property type="molecule type" value="Genomic_DNA"/>
</dbReference>
<reference evidence="2 3" key="1">
    <citation type="submission" date="2018-04" db="EMBL/GenBank/DDBJ databases">
        <title>WGS assembly of Panicum hallii var. hallii HAL2.</title>
        <authorList>
            <person name="Lovell J."/>
            <person name="Jenkins J."/>
            <person name="Lowry D."/>
            <person name="Mamidi S."/>
            <person name="Sreedasyam A."/>
            <person name="Weng X."/>
            <person name="Barry K."/>
            <person name="Bonette J."/>
            <person name="Campitelli B."/>
            <person name="Daum C."/>
            <person name="Gordon S."/>
            <person name="Gould B."/>
            <person name="Lipzen A."/>
            <person name="MacQueen A."/>
            <person name="Palacio-Mejia J."/>
            <person name="Plott C."/>
            <person name="Shakirov E."/>
            <person name="Shu S."/>
            <person name="Yoshinaga Y."/>
            <person name="Zane M."/>
            <person name="Rokhsar D."/>
            <person name="Grimwood J."/>
            <person name="Schmutz J."/>
            <person name="Juenger T."/>
        </authorList>
    </citation>
    <scope>NUCLEOTIDE SEQUENCE [LARGE SCALE GENOMIC DNA]</scope>
    <source>
        <strain evidence="3">cv. HAL2</strain>
    </source>
</reference>
<accession>A0A2T7ECC2</accession>
<organism evidence="2 3">
    <name type="scientific">Panicum hallii var. hallii</name>
    <dbReference type="NCBI Taxonomy" id="1504633"/>
    <lineage>
        <taxon>Eukaryota</taxon>
        <taxon>Viridiplantae</taxon>
        <taxon>Streptophyta</taxon>
        <taxon>Embryophyta</taxon>
        <taxon>Tracheophyta</taxon>
        <taxon>Spermatophyta</taxon>
        <taxon>Magnoliopsida</taxon>
        <taxon>Liliopsida</taxon>
        <taxon>Poales</taxon>
        <taxon>Poaceae</taxon>
        <taxon>PACMAD clade</taxon>
        <taxon>Panicoideae</taxon>
        <taxon>Panicodae</taxon>
        <taxon>Paniceae</taxon>
        <taxon>Panicinae</taxon>
        <taxon>Panicum</taxon>
        <taxon>Panicum sect. Panicum</taxon>
    </lineage>
</organism>
<feature type="compositionally biased region" description="Basic and acidic residues" evidence="1">
    <location>
        <begin position="72"/>
        <end position="84"/>
    </location>
</feature>